<evidence type="ECO:0000313" key="1">
    <source>
        <dbReference type="EMBL" id="SIB22830.1"/>
    </source>
</evidence>
<dbReference type="AlphaFoldDB" id="A0AB38D105"/>
<protein>
    <recommendedName>
        <fullName evidence="3">Bacteriophage protein</fullName>
    </recommendedName>
</protein>
<comment type="caution">
    <text evidence="1">The sequence shown here is derived from an EMBL/GenBank/DDBJ whole genome shotgun (WGS) entry which is preliminary data.</text>
</comment>
<gene>
    <name evidence="1" type="ORF">SAMEA2070301_03301</name>
</gene>
<dbReference type="EMBL" id="FSHM01000004">
    <property type="protein sequence ID" value="SIB22830.1"/>
    <property type="molecule type" value="Genomic_DNA"/>
</dbReference>
<accession>A0AB38D105</accession>
<proteinExistence type="predicted"/>
<reference evidence="1 2" key="1">
    <citation type="submission" date="2016-11" db="EMBL/GenBank/DDBJ databases">
        <authorList>
            <consortium name="Pathogen Informatics"/>
        </authorList>
    </citation>
    <scope>NUCLEOTIDE SEQUENCE [LARGE SCALE GENOMIC DNA]</scope>
    <source>
        <strain evidence="1 2">104</strain>
    </source>
</reference>
<evidence type="ECO:0000313" key="2">
    <source>
        <dbReference type="Proteomes" id="UP000185210"/>
    </source>
</evidence>
<name>A0AB38D105_9MYCO</name>
<sequence length="63" mass="7034">MSTFGALVGSLAASPGLTLPCEECTDRTATFAVGHFDHWLVCEPCLDWGDKRRWWNALPVQRI</sequence>
<dbReference type="Proteomes" id="UP000185210">
    <property type="component" value="Unassembled WGS sequence"/>
</dbReference>
<organism evidence="1 2">
    <name type="scientific">Mycobacteroides abscessus subsp. abscessus</name>
    <dbReference type="NCBI Taxonomy" id="1185650"/>
    <lineage>
        <taxon>Bacteria</taxon>
        <taxon>Bacillati</taxon>
        <taxon>Actinomycetota</taxon>
        <taxon>Actinomycetes</taxon>
        <taxon>Mycobacteriales</taxon>
        <taxon>Mycobacteriaceae</taxon>
        <taxon>Mycobacteroides</taxon>
        <taxon>Mycobacteroides abscessus</taxon>
    </lineage>
</organism>
<evidence type="ECO:0008006" key="3">
    <source>
        <dbReference type="Google" id="ProtNLM"/>
    </source>
</evidence>